<dbReference type="GO" id="GO:0004113">
    <property type="term" value="F:2',3'-cyclic-nucleotide 3'-phosphodiesterase activity"/>
    <property type="evidence" value="ECO:0007669"/>
    <property type="project" value="InterPro"/>
</dbReference>
<dbReference type="InterPro" id="IPR004175">
    <property type="entry name" value="RNA_CPDase"/>
</dbReference>
<evidence type="ECO:0000256" key="2">
    <source>
        <dbReference type="HAMAP-Rule" id="MF_01940"/>
    </source>
</evidence>
<comment type="caution">
    <text evidence="3">The sequence shown here is derived from an EMBL/GenBank/DDBJ whole genome shotgun (WGS) entry which is preliminary data.</text>
</comment>
<comment type="catalytic activity">
    <reaction evidence="2">
        <text>a 3'-end 2',3'-cyclophospho-ribonucleotide-RNA + H2O = a 3'-end 2'-phospho-ribonucleotide-RNA + H(+)</text>
        <dbReference type="Rhea" id="RHEA:11828"/>
        <dbReference type="Rhea" id="RHEA-COMP:10464"/>
        <dbReference type="Rhea" id="RHEA-COMP:17353"/>
        <dbReference type="ChEBI" id="CHEBI:15377"/>
        <dbReference type="ChEBI" id="CHEBI:15378"/>
        <dbReference type="ChEBI" id="CHEBI:83064"/>
        <dbReference type="ChEBI" id="CHEBI:173113"/>
        <dbReference type="EC" id="3.1.4.58"/>
    </reaction>
</comment>
<dbReference type="EMBL" id="WXEW01000013">
    <property type="protein sequence ID" value="NAS27145.1"/>
    <property type="molecule type" value="Genomic_DNA"/>
</dbReference>
<evidence type="ECO:0000313" key="3">
    <source>
        <dbReference type="EMBL" id="NAS27145.1"/>
    </source>
</evidence>
<sequence>MSRMFVALVPPPGVLEEVIRAVAPLRDAWPDLTWIEPANWHITLAFLGEVPEGARPDLNARLARAARHHEPLPLALGAAGTFTGRGGVSVLWLGVREPGRLARLAGSVAAGARRAGVGQPDGRPYRAHFTLVRSRKGVELGPLAAALSTFESAFWTADHAQLFVSHLGPPLRYEAVETYPLGKQAVR</sequence>
<dbReference type="PANTHER" id="PTHR35561:SF1">
    <property type="entry name" value="RNA 2',3'-CYCLIC PHOSPHODIESTERASE"/>
    <property type="match status" value="1"/>
</dbReference>
<gene>
    <name evidence="3" type="primary">thpR</name>
    <name evidence="3" type="ORF">GT755_36440</name>
</gene>
<accession>A0A7C9J8D1</accession>
<dbReference type="AlphaFoldDB" id="A0A7C9J8D1"/>
<keyword evidence="1 2" id="KW-0378">Hydrolase</keyword>
<protein>
    <recommendedName>
        <fullName evidence="2">RNA 2',3'-cyclic phosphodiesterase</fullName>
        <shortName evidence="2">RNA 2',3'-CPDase</shortName>
        <ecNumber evidence="2">3.1.4.58</ecNumber>
    </recommendedName>
</protein>
<dbReference type="Pfam" id="PF13563">
    <property type="entry name" value="2_5_RNA_ligase2"/>
    <property type="match status" value="1"/>
</dbReference>
<evidence type="ECO:0000256" key="1">
    <source>
        <dbReference type="ARBA" id="ARBA00022801"/>
    </source>
</evidence>
<dbReference type="GO" id="GO:0008664">
    <property type="term" value="F:RNA 2',3'-cyclic 3'-phosphodiesterase activity"/>
    <property type="evidence" value="ECO:0007669"/>
    <property type="project" value="UniProtKB-EC"/>
</dbReference>
<comment type="similarity">
    <text evidence="2">Belongs to the 2H phosphoesterase superfamily. ThpR family.</text>
</comment>
<reference evidence="3 4" key="1">
    <citation type="submission" date="2020-01" db="EMBL/GenBank/DDBJ databases">
        <title>Herbidospora sp. NEAU-GS84 nov., a novel actinomycete isolated from soil.</title>
        <authorList>
            <person name="Han L."/>
        </authorList>
    </citation>
    <scope>NUCLEOTIDE SEQUENCE [LARGE SCALE GENOMIC DNA]</scope>
    <source>
        <strain evidence="3 4">NEAU-GS84</strain>
    </source>
</reference>
<feature type="short sequence motif" description="HXTX 1" evidence="2">
    <location>
        <begin position="41"/>
        <end position="44"/>
    </location>
</feature>
<dbReference type="EC" id="3.1.4.58" evidence="2"/>
<feature type="active site" description="Proton acceptor" evidence="2">
    <location>
        <position position="128"/>
    </location>
</feature>
<proteinExistence type="inferred from homology"/>
<dbReference type="NCBIfam" id="TIGR02258">
    <property type="entry name" value="2_5_ligase"/>
    <property type="match status" value="1"/>
</dbReference>
<organism evidence="3 4">
    <name type="scientific">Herbidospora solisilvae</name>
    <dbReference type="NCBI Taxonomy" id="2696284"/>
    <lineage>
        <taxon>Bacteria</taxon>
        <taxon>Bacillati</taxon>
        <taxon>Actinomycetota</taxon>
        <taxon>Actinomycetes</taxon>
        <taxon>Streptosporangiales</taxon>
        <taxon>Streptosporangiaceae</taxon>
        <taxon>Herbidospora</taxon>
    </lineage>
</organism>
<evidence type="ECO:0000313" key="4">
    <source>
        <dbReference type="Proteomes" id="UP000479526"/>
    </source>
</evidence>
<dbReference type="InterPro" id="IPR009097">
    <property type="entry name" value="Cyclic_Pdiesterase"/>
</dbReference>
<dbReference type="Gene3D" id="3.90.1140.10">
    <property type="entry name" value="Cyclic phosphodiesterase"/>
    <property type="match status" value="1"/>
</dbReference>
<dbReference type="RefSeq" id="WP_161484101.1">
    <property type="nucleotide sequence ID" value="NZ_WXEW01000013.1"/>
</dbReference>
<dbReference type="HAMAP" id="MF_01940">
    <property type="entry name" value="RNA_CPDase"/>
    <property type="match status" value="1"/>
</dbReference>
<dbReference type="SUPFAM" id="SSF55144">
    <property type="entry name" value="LigT-like"/>
    <property type="match status" value="1"/>
</dbReference>
<comment type="function">
    <text evidence="2">Hydrolyzes RNA 2',3'-cyclic phosphodiester to an RNA 2'-phosphomonoester.</text>
</comment>
<keyword evidence="4" id="KW-1185">Reference proteome</keyword>
<name>A0A7C9J8D1_9ACTN</name>
<feature type="active site" description="Proton donor" evidence="2">
    <location>
        <position position="41"/>
    </location>
</feature>
<dbReference type="Proteomes" id="UP000479526">
    <property type="component" value="Unassembled WGS sequence"/>
</dbReference>
<dbReference type="PANTHER" id="PTHR35561">
    <property type="entry name" value="RNA 2',3'-CYCLIC PHOSPHODIESTERASE"/>
    <property type="match status" value="1"/>
</dbReference>
<feature type="short sequence motif" description="HXTX 2" evidence="2">
    <location>
        <begin position="128"/>
        <end position="131"/>
    </location>
</feature>